<reference evidence="1" key="1">
    <citation type="submission" date="2014-11" db="EMBL/GenBank/DDBJ databases">
        <authorList>
            <person name="Amaro Gonzalez C."/>
        </authorList>
    </citation>
    <scope>NUCLEOTIDE SEQUENCE</scope>
</reference>
<evidence type="ECO:0000313" key="1">
    <source>
        <dbReference type="EMBL" id="JAH13478.1"/>
    </source>
</evidence>
<sequence>MWQDLRITHWPAQPHGYAQARYTPINPQQMNLEQCHHRHRWTATSSITN</sequence>
<organism evidence="1">
    <name type="scientific">Anguilla anguilla</name>
    <name type="common">European freshwater eel</name>
    <name type="synonym">Muraena anguilla</name>
    <dbReference type="NCBI Taxonomy" id="7936"/>
    <lineage>
        <taxon>Eukaryota</taxon>
        <taxon>Metazoa</taxon>
        <taxon>Chordata</taxon>
        <taxon>Craniata</taxon>
        <taxon>Vertebrata</taxon>
        <taxon>Euteleostomi</taxon>
        <taxon>Actinopterygii</taxon>
        <taxon>Neopterygii</taxon>
        <taxon>Teleostei</taxon>
        <taxon>Anguilliformes</taxon>
        <taxon>Anguillidae</taxon>
        <taxon>Anguilla</taxon>
    </lineage>
</organism>
<name>A0A0E9QBK0_ANGAN</name>
<reference evidence="1" key="2">
    <citation type="journal article" date="2015" name="Fish Shellfish Immunol.">
        <title>Early steps in the European eel (Anguilla anguilla)-Vibrio vulnificus interaction in the gills: Role of the RtxA13 toxin.</title>
        <authorList>
            <person name="Callol A."/>
            <person name="Pajuelo D."/>
            <person name="Ebbesson L."/>
            <person name="Teles M."/>
            <person name="MacKenzie S."/>
            <person name="Amaro C."/>
        </authorList>
    </citation>
    <scope>NUCLEOTIDE SEQUENCE</scope>
</reference>
<accession>A0A0E9QBK0</accession>
<dbReference type="EMBL" id="GBXM01095099">
    <property type="protein sequence ID" value="JAH13478.1"/>
    <property type="molecule type" value="Transcribed_RNA"/>
</dbReference>
<dbReference type="AlphaFoldDB" id="A0A0E9QBK0"/>
<proteinExistence type="predicted"/>
<protein>
    <submittedName>
        <fullName evidence="1">Uncharacterized protein</fullName>
    </submittedName>
</protein>